<accession>A0A267FRC5</accession>
<evidence type="ECO:0000256" key="2">
    <source>
        <dbReference type="ARBA" id="ARBA00023157"/>
    </source>
</evidence>
<dbReference type="SMART" id="SM00409">
    <property type="entry name" value="IG"/>
    <property type="match status" value="3"/>
</dbReference>
<evidence type="ECO:0000259" key="4">
    <source>
        <dbReference type="PROSITE" id="PS50835"/>
    </source>
</evidence>
<dbReference type="Pfam" id="PF00041">
    <property type="entry name" value="fn3"/>
    <property type="match status" value="2"/>
</dbReference>
<evidence type="ECO:0000313" key="6">
    <source>
        <dbReference type="EMBL" id="PAA75774.1"/>
    </source>
</evidence>
<reference evidence="6 7" key="1">
    <citation type="submission" date="2017-06" db="EMBL/GenBank/DDBJ databases">
        <title>A platform for efficient transgenesis in Macrostomum lignano, a flatworm model organism for stem cell research.</title>
        <authorList>
            <person name="Berezikov E."/>
        </authorList>
    </citation>
    <scope>NUCLEOTIDE SEQUENCE [LARGE SCALE GENOMIC DNA]</scope>
    <source>
        <strain evidence="6">DV1</strain>
        <tissue evidence="6">Whole organism</tissue>
    </source>
</reference>
<dbReference type="InterPro" id="IPR036116">
    <property type="entry name" value="FN3_sf"/>
</dbReference>
<dbReference type="Gene3D" id="2.60.40.10">
    <property type="entry name" value="Immunoglobulins"/>
    <property type="match status" value="5"/>
</dbReference>
<keyword evidence="3" id="KW-0732">Signal</keyword>
<evidence type="ECO:0000256" key="3">
    <source>
        <dbReference type="SAM" id="SignalP"/>
    </source>
</evidence>
<name>A0A267FRC5_9PLAT</name>
<dbReference type="SMART" id="SM00408">
    <property type="entry name" value="IGc2"/>
    <property type="match status" value="3"/>
</dbReference>
<keyword evidence="7" id="KW-1185">Reference proteome</keyword>
<gene>
    <name evidence="6" type="ORF">BOX15_Mlig019367g1</name>
</gene>
<dbReference type="GO" id="GO:0016020">
    <property type="term" value="C:membrane"/>
    <property type="evidence" value="ECO:0007669"/>
    <property type="project" value="UniProtKB-SubCell"/>
</dbReference>
<dbReference type="InterPro" id="IPR003598">
    <property type="entry name" value="Ig_sub2"/>
</dbReference>
<keyword evidence="2" id="KW-1015">Disulfide bond</keyword>
<dbReference type="PANTHER" id="PTHR44170:SF6">
    <property type="entry name" value="CONTACTIN"/>
    <property type="match status" value="1"/>
</dbReference>
<proteinExistence type="predicted"/>
<dbReference type="OrthoDB" id="6244967at2759"/>
<dbReference type="Pfam" id="PF07679">
    <property type="entry name" value="I-set"/>
    <property type="match status" value="1"/>
</dbReference>
<feature type="domain" description="Ig-like" evidence="4">
    <location>
        <begin position="392"/>
        <end position="490"/>
    </location>
</feature>
<feature type="domain" description="Ig-like" evidence="4">
    <location>
        <begin position="259"/>
        <end position="385"/>
    </location>
</feature>
<dbReference type="AlphaFoldDB" id="A0A267FRC5"/>
<protein>
    <submittedName>
        <fullName evidence="6">Uncharacterized protein</fullName>
    </submittedName>
</protein>
<dbReference type="InterPro" id="IPR003961">
    <property type="entry name" value="FN3_dom"/>
</dbReference>
<feature type="domain" description="Fibronectin type-III" evidence="5">
    <location>
        <begin position="608"/>
        <end position="702"/>
    </location>
</feature>
<feature type="domain" description="Fibronectin type-III" evidence="5">
    <location>
        <begin position="703"/>
        <end position="815"/>
    </location>
</feature>
<dbReference type="EMBL" id="NIVC01000863">
    <property type="protein sequence ID" value="PAA75774.1"/>
    <property type="molecule type" value="Genomic_DNA"/>
</dbReference>
<dbReference type="GO" id="GO:0098609">
    <property type="term" value="P:cell-cell adhesion"/>
    <property type="evidence" value="ECO:0007669"/>
    <property type="project" value="TreeGrafter"/>
</dbReference>
<keyword evidence="1" id="KW-0677">Repeat</keyword>
<feature type="domain" description="Ig-like" evidence="4">
    <location>
        <begin position="164"/>
        <end position="232"/>
    </location>
</feature>
<dbReference type="SUPFAM" id="SSF48726">
    <property type="entry name" value="Immunoglobulin"/>
    <property type="match status" value="3"/>
</dbReference>
<dbReference type="InterPro" id="IPR007110">
    <property type="entry name" value="Ig-like_dom"/>
</dbReference>
<evidence type="ECO:0000256" key="1">
    <source>
        <dbReference type="ARBA" id="ARBA00022737"/>
    </source>
</evidence>
<dbReference type="InterPro" id="IPR013783">
    <property type="entry name" value="Ig-like_fold"/>
</dbReference>
<dbReference type="Proteomes" id="UP000215902">
    <property type="component" value="Unassembled WGS sequence"/>
</dbReference>
<dbReference type="STRING" id="282301.A0A267FRC5"/>
<organism evidence="6 7">
    <name type="scientific">Macrostomum lignano</name>
    <dbReference type="NCBI Taxonomy" id="282301"/>
    <lineage>
        <taxon>Eukaryota</taxon>
        <taxon>Metazoa</taxon>
        <taxon>Spiralia</taxon>
        <taxon>Lophotrochozoa</taxon>
        <taxon>Platyhelminthes</taxon>
        <taxon>Rhabditophora</taxon>
        <taxon>Macrostomorpha</taxon>
        <taxon>Macrostomida</taxon>
        <taxon>Macrostomidae</taxon>
        <taxon>Macrostomum</taxon>
    </lineage>
</organism>
<sequence length="860" mass="92747">MAIRIMTWKTLVEGALLAIVAVLSAACLATASPPAYCPALNEPGISGGDQPKRVFAGDRLLLSCCLRRSRDSSVGGLLWLAPDGSPVDHFSGSSSSDDADFVLSDSADNGRLATALLVAPRASPERHAGIFVCKDEETGAAASLRVDVARRLRLTAPPVQWLRQGSDGKAVCTSAEPLPAANEASIQISWYRERRKIPDVKAGGGRERVRSNGSTLLVTRALESDEGAYACQGRLPAIGADLDAQIDVRVVQLRVYRKPRILRGPWVASAGGGKAVQGLTNEFACLVDSRPPAQIDWLIQGRPIDFSDPASLSEIAFASRRDEKSDQRSPTKSVLKVFNFMGNGAGGPDESEDSAFLRPVPTFACRATLTIQEAGVLVTDTKELTPQVIYKPRITEKSLMHASAAVGGSAALSCRAQGADAADIGLKFQRESDGGVEADALTAMSSRVLLKEEKNSSYAKLKMEIKDLQPSDGGRYTCIASTLSGTATYTGLLEVLYPPQVLEPSQPAQRYTWQHHETLLRCSARGNPPPDITWQLNGVPLPLLDTPGVSATSEDVAKPSDASTSTLRVSPLAPGAPVFGRYVCLATNQFGSVESPAVLLLEARRPGTPDVIINKEESTPTSLAFAIVPPEDTGGVRLVGYELNYRVNDGPEIGPAAFNLDDGRITIRYLQPNTNYKVYIAARNLAGVGGRASINYTTGELTPPTSFRLVEDFFSEDPRAFLLRWRVLNNGGLPVDRYRIRIRQVLAEAGPDNRPVVRRVLTGWHSLNPRLPPGQTAYRIERLLPGAHYEIQVRVGNSLGLSERSEVLVFRTPMKPHDVDVVGWRSSRGSGGLGRRGTFGKEWLFAAAAVWSVQAGFVWR</sequence>
<dbReference type="SUPFAM" id="SSF49265">
    <property type="entry name" value="Fibronectin type III"/>
    <property type="match status" value="1"/>
</dbReference>
<feature type="chain" id="PRO_5013215674" evidence="3">
    <location>
        <begin position="32"/>
        <end position="860"/>
    </location>
</feature>
<dbReference type="PANTHER" id="PTHR44170">
    <property type="entry name" value="PROTEIN SIDEKICK"/>
    <property type="match status" value="1"/>
</dbReference>
<dbReference type="InterPro" id="IPR003599">
    <property type="entry name" value="Ig_sub"/>
</dbReference>
<dbReference type="InterPro" id="IPR013098">
    <property type="entry name" value="Ig_I-set"/>
</dbReference>
<evidence type="ECO:0000259" key="5">
    <source>
        <dbReference type="PROSITE" id="PS50853"/>
    </source>
</evidence>
<feature type="domain" description="Ig-like" evidence="4">
    <location>
        <begin position="499"/>
        <end position="600"/>
    </location>
</feature>
<dbReference type="CDD" id="cd00096">
    <property type="entry name" value="Ig"/>
    <property type="match status" value="1"/>
</dbReference>
<comment type="caution">
    <text evidence="6">The sequence shown here is derived from an EMBL/GenBank/DDBJ whole genome shotgun (WGS) entry which is preliminary data.</text>
</comment>
<dbReference type="CDD" id="cd00063">
    <property type="entry name" value="FN3"/>
    <property type="match status" value="2"/>
</dbReference>
<feature type="signal peptide" evidence="3">
    <location>
        <begin position="1"/>
        <end position="31"/>
    </location>
</feature>
<evidence type="ECO:0000313" key="7">
    <source>
        <dbReference type="Proteomes" id="UP000215902"/>
    </source>
</evidence>
<dbReference type="InterPro" id="IPR036179">
    <property type="entry name" value="Ig-like_dom_sf"/>
</dbReference>
<dbReference type="PROSITE" id="PS50853">
    <property type="entry name" value="FN3"/>
    <property type="match status" value="2"/>
</dbReference>
<dbReference type="Pfam" id="PF13927">
    <property type="entry name" value="Ig_3"/>
    <property type="match status" value="1"/>
</dbReference>
<dbReference type="SMART" id="SM00060">
    <property type="entry name" value="FN3"/>
    <property type="match status" value="2"/>
</dbReference>
<dbReference type="PROSITE" id="PS51257">
    <property type="entry name" value="PROKAR_LIPOPROTEIN"/>
    <property type="match status" value="1"/>
</dbReference>
<dbReference type="PROSITE" id="PS50835">
    <property type="entry name" value="IG_LIKE"/>
    <property type="match status" value="4"/>
</dbReference>